<feature type="transmembrane region" description="Helical" evidence="5">
    <location>
        <begin position="73"/>
        <end position="93"/>
    </location>
</feature>
<evidence type="ECO:0000256" key="3">
    <source>
        <dbReference type="ARBA" id="ARBA00022989"/>
    </source>
</evidence>
<gene>
    <name evidence="7" type="ORF">ENV82_02800</name>
</gene>
<evidence type="ECO:0000256" key="4">
    <source>
        <dbReference type="ARBA" id="ARBA00023136"/>
    </source>
</evidence>
<dbReference type="EMBL" id="DTHV01000091">
    <property type="protein sequence ID" value="HGW60343.1"/>
    <property type="molecule type" value="Genomic_DNA"/>
</dbReference>
<feature type="transmembrane region" description="Helical" evidence="5">
    <location>
        <begin position="21"/>
        <end position="45"/>
    </location>
</feature>
<name>A0A7C4YEV5_9BACT</name>
<feature type="transmembrane region" description="Helical" evidence="5">
    <location>
        <begin position="113"/>
        <end position="133"/>
    </location>
</feature>
<evidence type="ECO:0000259" key="6">
    <source>
        <dbReference type="Pfam" id="PF04893"/>
    </source>
</evidence>
<sequence length="188" mass="21581">MLFTYIIKTIKSPKSLFEEEIPGIAVILYLIMSGALLYLFAISFIKYGLNENILSVIPEIDINSVKEALQSPYLIYISIIYPFVSLFFITSIYEMLSQLLFKKGNGIKLLKNLAFASLPLTISRFLYTLLTLLKVKYPFAINIVFYVWEVVLFILAIEKTYEIDTGRASLIYFSPFIFILLMLIPAII</sequence>
<dbReference type="InterPro" id="IPR006977">
    <property type="entry name" value="Yip1_dom"/>
</dbReference>
<evidence type="ECO:0000313" key="7">
    <source>
        <dbReference type="EMBL" id="HGW60343.1"/>
    </source>
</evidence>
<keyword evidence="2 5" id="KW-0812">Transmembrane</keyword>
<accession>A0A7C4YEV5</accession>
<dbReference type="Pfam" id="PF04893">
    <property type="entry name" value="Yip1"/>
    <property type="match status" value="1"/>
</dbReference>
<comment type="subcellular location">
    <subcellularLocation>
        <location evidence="1">Membrane</location>
        <topology evidence="1">Multi-pass membrane protein</topology>
    </subcellularLocation>
</comment>
<comment type="caution">
    <text evidence="7">The sequence shown here is derived from an EMBL/GenBank/DDBJ whole genome shotgun (WGS) entry which is preliminary data.</text>
</comment>
<feature type="transmembrane region" description="Helical" evidence="5">
    <location>
        <begin position="169"/>
        <end position="187"/>
    </location>
</feature>
<evidence type="ECO:0000256" key="5">
    <source>
        <dbReference type="SAM" id="Phobius"/>
    </source>
</evidence>
<evidence type="ECO:0000256" key="1">
    <source>
        <dbReference type="ARBA" id="ARBA00004141"/>
    </source>
</evidence>
<keyword evidence="3 5" id="KW-1133">Transmembrane helix</keyword>
<feature type="domain" description="Yip1" evidence="6">
    <location>
        <begin position="23"/>
        <end position="184"/>
    </location>
</feature>
<dbReference type="GO" id="GO:0016020">
    <property type="term" value="C:membrane"/>
    <property type="evidence" value="ECO:0007669"/>
    <property type="project" value="UniProtKB-SubCell"/>
</dbReference>
<evidence type="ECO:0000256" key="2">
    <source>
        <dbReference type="ARBA" id="ARBA00022692"/>
    </source>
</evidence>
<dbReference type="AlphaFoldDB" id="A0A7C4YEV5"/>
<feature type="transmembrane region" description="Helical" evidence="5">
    <location>
        <begin position="139"/>
        <end position="157"/>
    </location>
</feature>
<proteinExistence type="predicted"/>
<reference evidence="7" key="1">
    <citation type="journal article" date="2020" name="mSystems">
        <title>Genome- and Community-Level Interaction Insights into Carbon Utilization and Element Cycling Functions of Hydrothermarchaeota in Hydrothermal Sediment.</title>
        <authorList>
            <person name="Zhou Z."/>
            <person name="Liu Y."/>
            <person name="Xu W."/>
            <person name="Pan J."/>
            <person name="Luo Z.H."/>
            <person name="Li M."/>
        </authorList>
    </citation>
    <scope>NUCLEOTIDE SEQUENCE [LARGE SCALE GENOMIC DNA]</scope>
    <source>
        <strain evidence="7">SpSt-794</strain>
    </source>
</reference>
<keyword evidence="4 5" id="KW-0472">Membrane</keyword>
<organism evidence="7">
    <name type="scientific">Caldisericum exile</name>
    <dbReference type="NCBI Taxonomy" id="693075"/>
    <lineage>
        <taxon>Bacteria</taxon>
        <taxon>Pseudomonadati</taxon>
        <taxon>Caldisericota/Cryosericota group</taxon>
        <taxon>Caldisericota</taxon>
        <taxon>Caldisericia</taxon>
        <taxon>Caldisericales</taxon>
        <taxon>Caldisericaceae</taxon>
        <taxon>Caldisericum</taxon>
    </lineage>
</organism>
<protein>
    <recommendedName>
        <fullName evidence="6">Yip1 domain-containing protein</fullName>
    </recommendedName>
</protein>